<dbReference type="FunCoup" id="A0A1S3H0A5">
    <property type="interactions" value="351"/>
</dbReference>
<keyword evidence="8 9" id="KW-0012">Acyltransferase</keyword>
<feature type="transmembrane region" description="Helical" evidence="12">
    <location>
        <begin position="448"/>
        <end position="465"/>
    </location>
</feature>
<keyword evidence="3 9" id="KW-0808">Transferase</keyword>
<dbReference type="AlphaFoldDB" id="A0A1S3H0A5"/>
<comment type="similarity">
    <text evidence="2 9">Belongs to the membrane-bound acyltransferase family. Sterol o-acyltransferase subfamily.</text>
</comment>
<name>A0A1S3H0A5_LINAN</name>
<gene>
    <name evidence="14" type="primary">LOC106150577</name>
</gene>
<keyword evidence="6 12" id="KW-1133">Transmembrane helix</keyword>
<dbReference type="PANTHER" id="PTHR10408">
    <property type="entry name" value="STEROL O-ACYLTRANSFERASE"/>
    <property type="match status" value="1"/>
</dbReference>
<evidence type="ECO:0000256" key="7">
    <source>
        <dbReference type="ARBA" id="ARBA00023136"/>
    </source>
</evidence>
<dbReference type="GO" id="GO:0008374">
    <property type="term" value="F:O-acyltransferase activity"/>
    <property type="evidence" value="ECO:0007669"/>
    <property type="project" value="InterPro"/>
</dbReference>
<keyword evidence="7 9" id="KW-0472">Membrane</keyword>
<evidence type="ECO:0000256" key="10">
    <source>
        <dbReference type="PIRSR" id="PIRSR000439-1"/>
    </source>
</evidence>
<dbReference type="RefSeq" id="XP_013378911.1">
    <property type="nucleotide sequence ID" value="XM_013523457.1"/>
</dbReference>
<accession>A0A1S3H0A5</accession>
<keyword evidence="4 12" id="KW-0812">Transmembrane</keyword>
<evidence type="ECO:0000313" key="14">
    <source>
        <dbReference type="RefSeq" id="XP_013378911.1"/>
    </source>
</evidence>
<dbReference type="GO" id="GO:0005789">
    <property type="term" value="C:endoplasmic reticulum membrane"/>
    <property type="evidence" value="ECO:0007669"/>
    <property type="project" value="UniProtKB-SubCell"/>
</dbReference>
<dbReference type="InParanoid" id="A0A1S3H0A5"/>
<dbReference type="PIRSF" id="PIRSF000439">
    <property type="entry name" value="Oat_ACAT_DAG_ARE"/>
    <property type="match status" value="1"/>
</dbReference>
<evidence type="ECO:0000256" key="5">
    <source>
        <dbReference type="ARBA" id="ARBA00022824"/>
    </source>
</evidence>
<evidence type="ECO:0000256" key="12">
    <source>
        <dbReference type="SAM" id="Phobius"/>
    </source>
</evidence>
<feature type="transmembrane region" description="Helical" evidence="12">
    <location>
        <begin position="176"/>
        <end position="194"/>
    </location>
</feature>
<dbReference type="Pfam" id="PF03062">
    <property type="entry name" value="MBOAT"/>
    <property type="match status" value="1"/>
</dbReference>
<organism evidence="13 14">
    <name type="scientific">Lingula anatina</name>
    <name type="common">Brachiopod</name>
    <name type="synonym">Lingula unguis</name>
    <dbReference type="NCBI Taxonomy" id="7574"/>
    <lineage>
        <taxon>Eukaryota</taxon>
        <taxon>Metazoa</taxon>
        <taxon>Spiralia</taxon>
        <taxon>Lophotrochozoa</taxon>
        <taxon>Brachiopoda</taxon>
        <taxon>Linguliformea</taxon>
        <taxon>Lingulata</taxon>
        <taxon>Lingulida</taxon>
        <taxon>Linguloidea</taxon>
        <taxon>Lingulidae</taxon>
        <taxon>Lingula</taxon>
    </lineage>
</organism>
<evidence type="ECO:0000256" key="2">
    <source>
        <dbReference type="ARBA" id="ARBA00009010"/>
    </source>
</evidence>
<dbReference type="OrthoDB" id="10039049at2759"/>
<feature type="active site" evidence="10">
    <location>
        <position position="462"/>
    </location>
</feature>
<feature type="transmembrane region" description="Helical" evidence="12">
    <location>
        <begin position="206"/>
        <end position="227"/>
    </location>
</feature>
<evidence type="ECO:0000256" key="9">
    <source>
        <dbReference type="PIRNR" id="PIRNR000439"/>
    </source>
</evidence>
<feature type="transmembrane region" description="Helical" evidence="12">
    <location>
        <begin position="499"/>
        <end position="521"/>
    </location>
</feature>
<dbReference type="InterPro" id="IPR004299">
    <property type="entry name" value="MBOAT_fam"/>
</dbReference>
<feature type="transmembrane region" description="Helical" evidence="12">
    <location>
        <begin position="472"/>
        <end position="493"/>
    </location>
</feature>
<evidence type="ECO:0000256" key="8">
    <source>
        <dbReference type="ARBA" id="ARBA00023315"/>
    </source>
</evidence>
<comment type="subcellular location">
    <subcellularLocation>
        <location evidence="1 9">Endoplasmic reticulum membrane</location>
        <topology evidence="1 9">Multi-pass membrane protein</topology>
    </subcellularLocation>
</comment>
<protein>
    <recommendedName>
        <fullName evidence="9">O-acyltransferase</fullName>
    </recommendedName>
</protein>
<feature type="transmembrane region" description="Helical" evidence="12">
    <location>
        <begin position="360"/>
        <end position="387"/>
    </location>
</feature>
<dbReference type="KEGG" id="lak:106150577"/>
<evidence type="ECO:0000256" key="1">
    <source>
        <dbReference type="ARBA" id="ARBA00004477"/>
    </source>
</evidence>
<feature type="region of interest" description="Disordered" evidence="11">
    <location>
        <begin position="266"/>
        <end position="285"/>
    </location>
</feature>
<keyword evidence="13" id="KW-1185">Reference proteome</keyword>
<sequence>MDNVGLRRRQAGEKNIAEPTGLWTGDVAFDKQLKTTKLREKLEKLKSDLVDQVDSQIADFLDEYSQDYDLDSSYVQNGEATKPKKKKGEPRDKVFVPRNSVLTDLFEVSHIQTIYHIFIAILIVFSLNTIIHDVFEKGRGKDFTDSWKKYGIRLVLDFDLIIWACGKFPLVVTTWLWMKGSAIALYPLFYYWSTTRNHYKVGIYDYLWLSLFVAYIFAFLILPVQAITENQIPPGSTLLLVTEQVRLVMKTYAFVRSNTTRALKYRPPVEGENSEGEGSDGQSSNDGPCPNFSNYLYFLFVPTLVYRDSYPRSPTINWRYVVTNFAQVAGCLIYLYYLLARFCVPVFRNFNHESVTLKQLLLSSFGCMLPGTLILLIAFFAILHSWLNAFAEMLRFADRLFYKDWWNSKSYAIWYRTWNCVVHDWLFTYVYKDISSLLKYLNIQCGRATPMAVVFLLSAIFHEYIVTMTMGFFYPVLFVMFGGIGFGFMFLGLKPTHQAWNVFMWITLMIGMGLLMCLYSLEWYARKNCPVTADSFLDKLIPRTWTCELRLWQNDLHPGVTGQ</sequence>
<evidence type="ECO:0000256" key="4">
    <source>
        <dbReference type="ARBA" id="ARBA00022692"/>
    </source>
</evidence>
<dbReference type="InterPro" id="IPR014371">
    <property type="entry name" value="Oat_ACAT_DAG_ARE"/>
</dbReference>
<feature type="transmembrane region" description="Helical" evidence="12">
    <location>
        <begin position="318"/>
        <end position="339"/>
    </location>
</feature>
<dbReference type="Proteomes" id="UP000085678">
    <property type="component" value="Unplaced"/>
</dbReference>
<reference evidence="14" key="1">
    <citation type="submission" date="2025-08" db="UniProtKB">
        <authorList>
            <consortium name="RefSeq"/>
        </authorList>
    </citation>
    <scope>IDENTIFICATION</scope>
    <source>
        <tissue evidence="14">Gonads</tissue>
    </source>
</reference>
<dbReference type="GeneID" id="106150577"/>
<dbReference type="STRING" id="7574.A0A1S3H0A5"/>
<keyword evidence="5 9" id="KW-0256">Endoplasmic reticulum</keyword>
<evidence type="ECO:0000256" key="6">
    <source>
        <dbReference type="ARBA" id="ARBA00022989"/>
    </source>
</evidence>
<evidence type="ECO:0000256" key="3">
    <source>
        <dbReference type="ARBA" id="ARBA00022679"/>
    </source>
</evidence>
<proteinExistence type="inferred from homology"/>
<feature type="transmembrane region" description="Helical" evidence="12">
    <location>
        <begin position="113"/>
        <end position="131"/>
    </location>
</feature>
<evidence type="ECO:0000256" key="11">
    <source>
        <dbReference type="SAM" id="MobiDB-lite"/>
    </source>
</evidence>
<dbReference type="GO" id="GO:0008203">
    <property type="term" value="P:cholesterol metabolic process"/>
    <property type="evidence" value="ECO:0007669"/>
    <property type="project" value="TreeGrafter"/>
</dbReference>
<dbReference type="PANTHER" id="PTHR10408:SF8">
    <property type="entry name" value="O-ACYLTRANSFERASE"/>
    <property type="match status" value="1"/>
</dbReference>
<evidence type="ECO:0000313" key="13">
    <source>
        <dbReference type="Proteomes" id="UP000085678"/>
    </source>
</evidence>